<name>A0AAN0VIT1_9RHOB</name>
<feature type="transmembrane region" description="Helical" evidence="6">
    <location>
        <begin position="12"/>
        <end position="29"/>
    </location>
</feature>
<dbReference type="RefSeq" id="WP_044050046.1">
    <property type="nucleotide sequence ID" value="NZ_CP003984.1"/>
</dbReference>
<dbReference type="Proteomes" id="UP000028680">
    <property type="component" value="Chromosome"/>
</dbReference>
<keyword evidence="5 6" id="KW-0472">Membrane</keyword>
<evidence type="ECO:0000313" key="7">
    <source>
        <dbReference type="EMBL" id="AII87312.1"/>
    </source>
</evidence>
<dbReference type="PANTHER" id="PTHR33529">
    <property type="entry name" value="SLR0882 PROTEIN-RELATED"/>
    <property type="match status" value="1"/>
</dbReference>
<accession>A0AAN0VIT1</accession>
<evidence type="ECO:0000256" key="4">
    <source>
        <dbReference type="ARBA" id="ARBA00022989"/>
    </source>
</evidence>
<keyword evidence="4 6" id="KW-1133">Transmembrane helix</keyword>
<dbReference type="InterPro" id="IPR005495">
    <property type="entry name" value="LptG/LptF_permease"/>
</dbReference>
<dbReference type="KEGG" id="ptp:RCA23_c17780"/>
<gene>
    <name evidence="7" type="ORF">RCA23_c17780</name>
</gene>
<protein>
    <submittedName>
        <fullName evidence="7">Permease, YjgP/YjgQ family</fullName>
    </submittedName>
</protein>
<proteinExistence type="predicted"/>
<feature type="transmembrane region" description="Helical" evidence="6">
    <location>
        <begin position="340"/>
        <end position="360"/>
    </location>
</feature>
<keyword evidence="3 6" id="KW-0812">Transmembrane</keyword>
<dbReference type="Pfam" id="PF03739">
    <property type="entry name" value="LptF_LptG"/>
    <property type="match status" value="1"/>
</dbReference>
<keyword evidence="8" id="KW-1185">Reference proteome</keyword>
<dbReference type="GO" id="GO:0015920">
    <property type="term" value="P:lipopolysaccharide transport"/>
    <property type="evidence" value="ECO:0007669"/>
    <property type="project" value="TreeGrafter"/>
</dbReference>
<evidence type="ECO:0000256" key="1">
    <source>
        <dbReference type="ARBA" id="ARBA00004651"/>
    </source>
</evidence>
<evidence type="ECO:0000256" key="2">
    <source>
        <dbReference type="ARBA" id="ARBA00022475"/>
    </source>
</evidence>
<feature type="transmembrane region" description="Helical" evidence="6">
    <location>
        <begin position="57"/>
        <end position="77"/>
    </location>
</feature>
<feature type="transmembrane region" description="Helical" evidence="6">
    <location>
        <begin position="306"/>
        <end position="328"/>
    </location>
</feature>
<evidence type="ECO:0000313" key="8">
    <source>
        <dbReference type="Proteomes" id="UP000028680"/>
    </source>
</evidence>
<organism evidence="7 8">
    <name type="scientific">Planktomarina temperata RCA23</name>
    <dbReference type="NCBI Taxonomy" id="666509"/>
    <lineage>
        <taxon>Bacteria</taxon>
        <taxon>Pseudomonadati</taxon>
        <taxon>Pseudomonadota</taxon>
        <taxon>Alphaproteobacteria</taxon>
        <taxon>Rhodobacterales</taxon>
        <taxon>Paracoccaceae</taxon>
        <taxon>Planktomarina</taxon>
    </lineage>
</organism>
<dbReference type="GO" id="GO:0043190">
    <property type="term" value="C:ATP-binding cassette (ABC) transporter complex"/>
    <property type="evidence" value="ECO:0007669"/>
    <property type="project" value="TreeGrafter"/>
</dbReference>
<feature type="transmembrane region" description="Helical" evidence="6">
    <location>
        <begin position="106"/>
        <end position="124"/>
    </location>
</feature>
<sequence length="372" mass="41279">MGRINTYILKQLLKMFGFFALVLVLIYWINRAVRLFDRLIADGQSALVFLEFTSLTLPWMIFVIAPIAGFAAVIYVIHRLATDRELVVVQSAGLSVAQIAKPVWGFAISLAVLTLVLSSILVPISQAQLHQRQMEVAENLTARLLTEGKFLTPSDTITFYLRHITAEGQLEGVFLNDASDPGKNITYSAAKAFLVRSEVGPRLVLIDGVIQNLDLTTDKLAVTRFNDFVINIGQIVSPGGTAAKRSEHFTSLQLIAQLISVPDMRESARFDMLYTLHQRLAGPLLSMCLVLIGFAVMVTARYSRFGLWRPILVAVICLILVKFIEGLCMDYSRQNHDALWVLYLPLLCGAVLSYGIIFTADQIWNSDKAAGI</sequence>
<evidence type="ECO:0000256" key="3">
    <source>
        <dbReference type="ARBA" id="ARBA00022692"/>
    </source>
</evidence>
<evidence type="ECO:0000256" key="5">
    <source>
        <dbReference type="ARBA" id="ARBA00023136"/>
    </source>
</evidence>
<dbReference type="PANTHER" id="PTHR33529:SF6">
    <property type="entry name" value="YJGP_YJGQ FAMILY PERMEASE"/>
    <property type="match status" value="1"/>
</dbReference>
<comment type="subcellular location">
    <subcellularLocation>
        <location evidence="1">Cell membrane</location>
        <topology evidence="1">Multi-pass membrane protein</topology>
    </subcellularLocation>
</comment>
<reference evidence="7 8" key="1">
    <citation type="journal article" date="2014" name="ISME J.">
        <title>Adaptation of an abundant Roseobacter RCA organism to pelagic systems revealed by genomic and transcriptomic analyses.</title>
        <authorList>
            <person name="Voget S."/>
            <person name="Wemheuer B."/>
            <person name="Brinkhoff T."/>
            <person name="Vollmers J."/>
            <person name="Dietrich S."/>
            <person name="Giebel H.A."/>
            <person name="Beardsley C."/>
            <person name="Sardemann C."/>
            <person name="Bakenhus I."/>
            <person name="Billerbeck S."/>
            <person name="Daniel R."/>
            <person name="Simon M."/>
        </authorList>
    </citation>
    <scope>NUCLEOTIDE SEQUENCE [LARGE SCALE GENOMIC DNA]</scope>
    <source>
        <strain evidence="7 8">RCA23</strain>
    </source>
</reference>
<dbReference type="EMBL" id="CP003984">
    <property type="protein sequence ID" value="AII87312.1"/>
    <property type="molecule type" value="Genomic_DNA"/>
</dbReference>
<dbReference type="AlphaFoldDB" id="A0AAN0VIT1"/>
<evidence type="ECO:0000256" key="6">
    <source>
        <dbReference type="SAM" id="Phobius"/>
    </source>
</evidence>
<keyword evidence="2" id="KW-1003">Cell membrane</keyword>
<feature type="transmembrane region" description="Helical" evidence="6">
    <location>
        <begin position="280"/>
        <end position="300"/>
    </location>
</feature>